<feature type="chain" id="PRO_5031378467" description="Pherophorin domain-containing protein" evidence="1">
    <location>
        <begin position="30"/>
        <end position="207"/>
    </location>
</feature>
<reference evidence="2" key="1">
    <citation type="submission" date="2021-01" db="EMBL/GenBank/DDBJ databases">
        <authorList>
            <person name="Corre E."/>
            <person name="Pelletier E."/>
            <person name="Niang G."/>
            <person name="Scheremetjew M."/>
            <person name="Finn R."/>
            <person name="Kale V."/>
            <person name="Holt S."/>
            <person name="Cochrane G."/>
            <person name="Meng A."/>
            <person name="Brown T."/>
            <person name="Cohen L."/>
        </authorList>
    </citation>
    <scope>NUCLEOTIDE SEQUENCE</scope>
    <source>
        <strain evidence="2">CCMP 769</strain>
    </source>
</reference>
<evidence type="ECO:0000256" key="1">
    <source>
        <dbReference type="SAM" id="SignalP"/>
    </source>
</evidence>
<keyword evidence="1" id="KW-0732">Signal</keyword>
<dbReference type="AlphaFoldDB" id="A0A7S2ZNQ7"/>
<gene>
    <name evidence="2" type="ORF">RMAR00112_LOCUS11606</name>
</gene>
<feature type="signal peptide" evidence="1">
    <location>
        <begin position="1"/>
        <end position="29"/>
    </location>
</feature>
<evidence type="ECO:0000313" key="2">
    <source>
        <dbReference type="EMBL" id="CAE0043633.1"/>
    </source>
</evidence>
<evidence type="ECO:0008006" key="3">
    <source>
        <dbReference type="Google" id="ProtNLM"/>
    </source>
</evidence>
<organism evidence="2">
    <name type="scientific">Rhodosorus marinus</name>
    <dbReference type="NCBI Taxonomy" id="101924"/>
    <lineage>
        <taxon>Eukaryota</taxon>
        <taxon>Rhodophyta</taxon>
        <taxon>Stylonematophyceae</taxon>
        <taxon>Stylonematales</taxon>
        <taxon>Stylonemataceae</taxon>
        <taxon>Rhodosorus</taxon>
    </lineage>
</organism>
<name>A0A7S2ZNQ7_9RHOD</name>
<dbReference type="EMBL" id="HBHW01015100">
    <property type="protein sequence ID" value="CAE0043633.1"/>
    <property type="molecule type" value="Transcribed_RNA"/>
</dbReference>
<accession>A0A7S2ZNQ7</accession>
<protein>
    <recommendedName>
        <fullName evidence="3">Pherophorin domain-containing protein</fullName>
    </recommendedName>
</protein>
<sequence>MNRISTNEFFSSRLKGIMWFLMLVAVLRAEGTGTCADEDAFQRFTMESQDFKLGIPGAITSVGTITLEAVYRTNPSPQTCFRMTFQTRNGFTILKLRTGIRVQGVSIPFGKELPTKRKDIPGGGTVTKAWIDTCPTRIRSIATASCCESAFEVVAYAVVQGDGLDAKPTRAWPIADDSAGCRVFRPKKPFQLACPVEIQCLPDTGPE</sequence>
<proteinExistence type="predicted"/>